<gene>
    <name evidence="2" type="ORF">ISALK_05550</name>
</gene>
<keyword evidence="3" id="KW-1185">Reference proteome</keyword>
<keyword evidence="1" id="KW-0472">Membrane</keyword>
<keyword evidence="1" id="KW-0812">Transmembrane</keyword>
<feature type="transmembrane region" description="Helical" evidence="1">
    <location>
        <begin position="52"/>
        <end position="71"/>
    </location>
</feature>
<name>A0AA44BEA0_9CLOT</name>
<organism evidence="2 3">
    <name type="scientific">Isachenkonia alkalipeptolytica</name>
    <dbReference type="NCBI Taxonomy" id="2565777"/>
    <lineage>
        <taxon>Bacteria</taxon>
        <taxon>Bacillati</taxon>
        <taxon>Bacillota</taxon>
        <taxon>Clostridia</taxon>
        <taxon>Eubacteriales</taxon>
        <taxon>Clostridiaceae</taxon>
        <taxon>Isachenkonia</taxon>
    </lineage>
</organism>
<sequence>MEKNSSSRLWAMYKKDVMNLRTESIFMLAFVLGINAFVYYQVVTTESTLGASGYGVLSSMVVFGALFLVFIRSFSLVSSEWKDNTLHMIMPLPIGGNTIFFSKLLAILTQAFIVGSISFGLTLGAVYMILELEDVQQIFNFLAMDSGGLLSSNIAEIFKMAGYGFISFASLIVIVFFSSVVGRMFTKLSGLITFVVFILSNVLLGQATRLVDSVVDFEQGSRVMYLGDPGAQMTGSMTFMGTPELLFGIFFTVGTSVLFFLATTYLYEKKVEL</sequence>
<proteinExistence type="predicted"/>
<feature type="transmembrane region" description="Helical" evidence="1">
    <location>
        <begin position="104"/>
        <end position="130"/>
    </location>
</feature>
<dbReference type="RefSeq" id="WP_160720001.1">
    <property type="nucleotide sequence ID" value="NZ_SUMG01000005.1"/>
</dbReference>
<dbReference type="AlphaFoldDB" id="A0AA44BEA0"/>
<feature type="transmembrane region" description="Helical" evidence="1">
    <location>
        <begin position="188"/>
        <end position="207"/>
    </location>
</feature>
<evidence type="ECO:0000313" key="2">
    <source>
        <dbReference type="EMBL" id="NBG87960.1"/>
    </source>
</evidence>
<keyword evidence="1" id="KW-1133">Transmembrane helix</keyword>
<feature type="transmembrane region" description="Helical" evidence="1">
    <location>
        <begin position="20"/>
        <end position="40"/>
    </location>
</feature>
<dbReference type="Proteomes" id="UP000449710">
    <property type="component" value="Unassembled WGS sequence"/>
</dbReference>
<dbReference type="EMBL" id="SUMG01000005">
    <property type="protein sequence ID" value="NBG87960.1"/>
    <property type="molecule type" value="Genomic_DNA"/>
</dbReference>
<reference evidence="2 3" key="1">
    <citation type="submission" date="2019-04" db="EMBL/GenBank/DDBJ databases">
        <title>Isachenkonia alkalipeptolytica gen. nov. sp. nov. a new anaerobic, alkiliphilic organothrophic bacterium capable to reduce synthesized ferrihydrite isolated from a soda lake.</title>
        <authorList>
            <person name="Toshchakov S.V."/>
            <person name="Zavarzina D.G."/>
            <person name="Zhilina T.N."/>
            <person name="Kostrikina N.A."/>
            <person name="Kublanov I.V."/>
        </authorList>
    </citation>
    <scope>NUCLEOTIDE SEQUENCE [LARGE SCALE GENOMIC DNA]</scope>
    <source>
        <strain evidence="2 3">Z-1701</strain>
    </source>
</reference>
<comment type="caution">
    <text evidence="2">The sequence shown here is derived from an EMBL/GenBank/DDBJ whole genome shotgun (WGS) entry which is preliminary data.</text>
</comment>
<evidence type="ECO:0000256" key="1">
    <source>
        <dbReference type="SAM" id="Phobius"/>
    </source>
</evidence>
<accession>A0AA44BEA0</accession>
<feature type="transmembrane region" description="Helical" evidence="1">
    <location>
        <begin position="245"/>
        <end position="267"/>
    </location>
</feature>
<feature type="transmembrane region" description="Helical" evidence="1">
    <location>
        <begin position="160"/>
        <end position="181"/>
    </location>
</feature>
<protein>
    <submittedName>
        <fullName evidence="2">Uncharacterized protein</fullName>
    </submittedName>
</protein>
<evidence type="ECO:0000313" key="3">
    <source>
        <dbReference type="Proteomes" id="UP000449710"/>
    </source>
</evidence>